<feature type="region of interest" description="Disordered" evidence="10">
    <location>
        <begin position="1"/>
        <end position="84"/>
    </location>
</feature>
<evidence type="ECO:0000256" key="3">
    <source>
        <dbReference type="ARBA" id="ARBA00022527"/>
    </source>
</evidence>
<reference evidence="12" key="1">
    <citation type="journal article" date="2020" name="Stud. Mycol.">
        <title>101 Dothideomycetes genomes: a test case for predicting lifestyles and emergence of pathogens.</title>
        <authorList>
            <person name="Haridas S."/>
            <person name="Albert R."/>
            <person name="Binder M."/>
            <person name="Bloem J."/>
            <person name="Labutti K."/>
            <person name="Salamov A."/>
            <person name="Andreopoulos B."/>
            <person name="Baker S."/>
            <person name="Barry K."/>
            <person name="Bills G."/>
            <person name="Bluhm B."/>
            <person name="Cannon C."/>
            <person name="Castanera R."/>
            <person name="Culley D."/>
            <person name="Daum C."/>
            <person name="Ezra D."/>
            <person name="Gonzalez J."/>
            <person name="Henrissat B."/>
            <person name="Kuo A."/>
            <person name="Liang C."/>
            <person name="Lipzen A."/>
            <person name="Lutzoni F."/>
            <person name="Magnuson J."/>
            <person name="Mondo S."/>
            <person name="Nolan M."/>
            <person name="Ohm R."/>
            <person name="Pangilinan J."/>
            <person name="Park H.-J."/>
            <person name="Ramirez L."/>
            <person name="Alfaro M."/>
            <person name="Sun H."/>
            <person name="Tritt A."/>
            <person name="Yoshinaga Y."/>
            <person name="Zwiers L.-H."/>
            <person name="Turgeon B."/>
            <person name="Goodwin S."/>
            <person name="Spatafora J."/>
            <person name="Crous P."/>
            <person name="Grigoriev I."/>
        </authorList>
    </citation>
    <scope>NUCLEOTIDE SEQUENCE</scope>
    <source>
        <strain evidence="12">CBS 262.69</strain>
    </source>
</reference>
<gene>
    <name evidence="12" type="ORF">EJ06DRAFT_583729</name>
</gene>
<comment type="catalytic activity">
    <reaction evidence="9">
        <text>L-seryl-[protein] + ATP = O-phospho-L-seryl-[protein] + ADP + H(+)</text>
        <dbReference type="Rhea" id="RHEA:17989"/>
        <dbReference type="Rhea" id="RHEA-COMP:9863"/>
        <dbReference type="Rhea" id="RHEA-COMP:11604"/>
        <dbReference type="ChEBI" id="CHEBI:15378"/>
        <dbReference type="ChEBI" id="CHEBI:29999"/>
        <dbReference type="ChEBI" id="CHEBI:30616"/>
        <dbReference type="ChEBI" id="CHEBI:83421"/>
        <dbReference type="ChEBI" id="CHEBI:456216"/>
        <dbReference type="EC" id="2.7.11.22"/>
    </reaction>
</comment>
<comment type="similarity">
    <text evidence="1">Belongs to the protein kinase superfamily. CMGC Ser/Thr protein kinase family. CDC2/CDKX subfamily.</text>
</comment>
<dbReference type="GO" id="GO:0007346">
    <property type="term" value="P:regulation of mitotic cell cycle"/>
    <property type="evidence" value="ECO:0007669"/>
    <property type="project" value="TreeGrafter"/>
</dbReference>
<keyword evidence="4" id="KW-0808">Transferase</keyword>
<sequence>MAGKSRWADDDADAQARKREKEEKRRAKAERERRAAEEAAAQQRQREQEALQADDRPTDHRPTKRRRLSEEPAPEEPAPEAPLALLRLTAPSWSPSRRVSIFEQLNHIDEGTYGTVSRVKDLSTGSIVALKKLKMGRIGDGFPDMALREIQTLQECRHAHIVDLKEVVVGTTLLDVYLVMEFLEHDLRALQEDMVEPFLPSEIKTLMLQITSAVEYLHDHWILHRDLKPSNILLNNRGQTKLADFGMARHFSSPPLANMSQLVVTLWYRAPELLLGTSVYDSAIDMWSLGCIFGELFGKEPLLQGKNEVDQVGKIFALRGTPTEATWPSVRRLPNARALRLPSTAPPPPSLRPAFPLLTTAGVDLLSSLLELNPAGRPSATQVLTHPYFTEDPRPKSTAMFPTFPSKAGLERRRKKLSPNAPMRGEAPRFGAGDFGAALGPIGEGGGVWGV</sequence>
<feature type="compositionally biased region" description="Basic and acidic residues" evidence="10">
    <location>
        <begin position="44"/>
        <end position="61"/>
    </location>
</feature>
<dbReference type="SUPFAM" id="SSF56112">
    <property type="entry name" value="Protein kinase-like (PK-like)"/>
    <property type="match status" value="1"/>
</dbReference>
<dbReference type="OrthoDB" id="1732493at2759"/>
<dbReference type="PROSITE" id="PS50011">
    <property type="entry name" value="PROTEIN_KINASE_DOM"/>
    <property type="match status" value="1"/>
</dbReference>
<evidence type="ECO:0000256" key="9">
    <source>
        <dbReference type="ARBA" id="ARBA00048367"/>
    </source>
</evidence>
<keyword evidence="6 12" id="KW-0418">Kinase</keyword>
<proteinExistence type="inferred from homology"/>
<evidence type="ECO:0000256" key="8">
    <source>
        <dbReference type="ARBA" id="ARBA00047811"/>
    </source>
</evidence>
<feature type="domain" description="Protein kinase" evidence="11">
    <location>
        <begin position="102"/>
        <end position="389"/>
    </location>
</feature>
<evidence type="ECO:0000256" key="1">
    <source>
        <dbReference type="ARBA" id="ARBA00006485"/>
    </source>
</evidence>
<evidence type="ECO:0000256" key="5">
    <source>
        <dbReference type="ARBA" id="ARBA00022741"/>
    </source>
</evidence>
<name>A0A6G1HRK1_9PEZI</name>
<dbReference type="InterPro" id="IPR011009">
    <property type="entry name" value="Kinase-like_dom_sf"/>
</dbReference>
<dbReference type="GO" id="GO:0005634">
    <property type="term" value="C:nucleus"/>
    <property type="evidence" value="ECO:0007669"/>
    <property type="project" value="TreeGrafter"/>
</dbReference>
<dbReference type="GO" id="GO:0004693">
    <property type="term" value="F:cyclin-dependent protein serine/threonine kinase activity"/>
    <property type="evidence" value="ECO:0007669"/>
    <property type="project" value="UniProtKB-EC"/>
</dbReference>
<dbReference type="Gene3D" id="1.10.510.10">
    <property type="entry name" value="Transferase(Phosphotransferase) domain 1"/>
    <property type="match status" value="1"/>
</dbReference>
<dbReference type="GO" id="GO:0005524">
    <property type="term" value="F:ATP binding"/>
    <property type="evidence" value="ECO:0007669"/>
    <property type="project" value="UniProtKB-KW"/>
</dbReference>
<dbReference type="InterPro" id="IPR050108">
    <property type="entry name" value="CDK"/>
</dbReference>
<dbReference type="Gene3D" id="3.30.200.20">
    <property type="entry name" value="Phosphorylase Kinase, domain 1"/>
    <property type="match status" value="1"/>
</dbReference>
<evidence type="ECO:0000256" key="10">
    <source>
        <dbReference type="SAM" id="MobiDB-lite"/>
    </source>
</evidence>
<evidence type="ECO:0000256" key="4">
    <source>
        <dbReference type="ARBA" id="ARBA00022679"/>
    </source>
</evidence>
<keyword evidence="3" id="KW-0723">Serine/threonine-protein kinase</keyword>
<keyword evidence="5" id="KW-0547">Nucleotide-binding</keyword>
<keyword evidence="13" id="KW-1185">Reference proteome</keyword>
<evidence type="ECO:0000259" key="11">
    <source>
        <dbReference type="PROSITE" id="PS50011"/>
    </source>
</evidence>
<organism evidence="12 13">
    <name type="scientific">Trichodelitschia bisporula</name>
    <dbReference type="NCBI Taxonomy" id="703511"/>
    <lineage>
        <taxon>Eukaryota</taxon>
        <taxon>Fungi</taxon>
        <taxon>Dikarya</taxon>
        <taxon>Ascomycota</taxon>
        <taxon>Pezizomycotina</taxon>
        <taxon>Dothideomycetes</taxon>
        <taxon>Dothideomycetes incertae sedis</taxon>
        <taxon>Phaeotrichales</taxon>
        <taxon>Phaeotrichaceae</taxon>
        <taxon>Trichodelitschia</taxon>
    </lineage>
</organism>
<keyword evidence="7" id="KW-0067">ATP-binding</keyword>
<evidence type="ECO:0000313" key="12">
    <source>
        <dbReference type="EMBL" id="KAF2398467.1"/>
    </source>
</evidence>
<feature type="region of interest" description="Disordered" evidence="10">
    <location>
        <begin position="394"/>
        <end position="429"/>
    </location>
</feature>
<dbReference type="InterPro" id="IPR008271">
    <property type="entry name" value="Ser/Thr_kinase_AS"/>
</dbReference>
<protein>
    <recommendedName>
        <fullName evidence="2">cyclin-dependent kinase</fullName>
        <ecNumber evidence="2">2.7.11.22</ecNumber>
    </recommendedName>
</protein>
<dbReference type="PANTHER" id="PTHR24056:SF107">
    <property type="entry name" value="CYCLIN-DEPENDENT KINASE 11A-RELATED"/>
    <property type="match status" value="1"/>
</dbReference>
<dbReference type="EMBL" id="ML996700">
    <property type="protein sequence ID" value="KAF2398467.1"/>
    <property type="molecule type" value="Genomic_DNA"/>
</dbReference>
<dbReference type="FunFam" id="1.10.510.10:FF:000624">
    <property type="entry name" value="Mitogen-activated protein kinase"/>
    <property type="match status" value="1"/>
</dbReference>
<feature type="compositionally biased region" description="Basic and acidic residues" evidence="10">
    <location>
        <begin position="1"/>
        <end position="37"/>
    </location>
</feature>
<comment type="catalytic activity">
    <reaction evidence="8">
        <text>L-threonyl-[protein] + ATP = O-phospho-L-threonyl-[protein] + ADP + H(+)</text>
        <dbReference type="Rhea" id="RHEA:46608"/>
        <dbReference type="Rhea" id="RHEA-COMP:11060"/>
        <dbReference type="Rhea" id="RHEA-COMP:11605"/>
        <dbReference type="ChEBI" id="CHEBI:15378"/>
        <dbReference type="ChEBI" id="CHEBI:30013"/>
        <dbReference type="ChEBI" id="CHEBI:30616"/>
        <dbReference type="ChEBI" id="CHEBI:61977"/>
        <dbReference type="ChEBI" id="CHEBI:456216"/>
        <dbReference type="EC" id="2.7.11.22"/>
    </reaction>
</comment>
<dbReference type="AlphaFoldDB" id="A0A6G1HRK1"/>
<evidence type="ECO:0000256" key="7">
    <source>
        <dbReference type="ARBA" id="ARBA00022840"/>
    </source>
</evidence>
<dbReference type="PANTHER" id="PTHR24056">
    <property type="entry name" value="CELL DIVISION PROTEIN KINASE"/>
    <property type="match status" value="1"/>
</dbReference>
<evidence type="ECO:0000256" key="2">
    <source>
        <dbReference type="ARBA" id="ARBA00012425"/>
    </source>
</evidence>
<evidence type="ECO:0000313" key="13">
    <source>
        <dbReference type="Proteomes" id="UP000799640"/>
    </source>
</evidence>
<accession>A0A6G1HRK1</accession>
<dbReference type="PROSITE" id="PS00108">
    <property type="entry name" value="PROTEIN_KINASE_ST"/>
    <property type="match status" value="1"/>
</dbReference>
<dbReference type="Proteomes" id="UP000799640">
    <property type="component" value="Unassembled WGS sequence"/>
</dbReference>
<dbReference type="EC" id="2.7.11.22" evidence="2"/>
<dbReference type="InterPro" id="IPR000719">
    <property type="entry name" value="Prot_kinase_dom"/>
</dbReference>
<evidence type="ECO:0000256" key="6">
    <source>
        <dbReference type="ARBA" id="ARBA00022777"/>
    </source>
</evidence>
<dbReference type="Pfam" id="PF00069">
    <property type="entry name" value="Pkinase"/>
    <property type="match status" value="1"/>
</dbReference>
<dbReference type="SMART" id="SM00220">
    <property type="entry name" value="S_TKc"/>
    <property type="match status" value="1"/>
</dbReference>